<evidence type="ECO:0000313" key="9">
    <source>
        <dbReference type="Proteomes" id="UP000075881"/>
    </source>
</evidence>
<dbReference type="PANTHER" id="PTHR10265:SF45">
    <property type="entry name" value="DACAPO"/>
    <property type="match status" value="1"/>
</dbReference>
<evidence type="ECO:0000256" key="3">
    <source>
        <dbReference type="ARBA" id="ARBA00023013"/>
    </source>
</evidence>
<feature type="compositionally biased region" description="Low complexity" evidence="6">
    <location>
        <begin position="188"/>
        <end position="203"/>
    </location>
</feature>
<keyword evidence="3" id="KW-0649">Protein kinase inhibitor</keyword>
<dbReference type="STRING" id="43041.A0A182K125"/>
<evidence type="ECO:0000256" key="6">
    <source>
        <dbReference type="SAM" id="MobiDB-lite"/>
    </source>
</evidence>
<accession>A0A182K125</accession>
<dbReference type="AlphaFoldDB" id="A0A182K125"/>
<reference evidence="8" key="2">
    <citation type="submission" date="2020-05" db="UniProtKB">
        <authorList>
            <consortium name="EnsemblMetazoa"/>
        </authorList>
    </citation>
    <scope>IDENTIFICATION</scope>
    <source>
        <strain evidence="8">ACHKN1017</strain>
    </source>
</reference>
<evidence type="ECO:0000256" key="2">
    <source>
        <dbReference type="ARBA" id="ARBA00006726"/>
    </source>
</evidence>
<sequence>MSAQVCNQTMERLHYSLVPPPIKNSKRLSPAKSLLNRTKRKLFGTVEPKAFNQYFESHMQKENEEKMKKWNFNFNLEKPLDGPLQWEPVGTNRVPVVALTQAAHVIPTVRRPTGLERSTSSTSSGGYLSSDELMDERAERANRGSSVDSHDESLSSSASTLSPVEEEEELQSVQTYPILPSLPKKTSLRSQSPKPSSSNGSNLRQPQIT</sequence>
<dbReference type="Pfam" id="PF02234">
    <property type="entry name" value="CDI"/>
    <property type="match status" value="1"/>
</dbReference>
<dbReference type="InterPro" id="IPR044898">
    <property type="entry name" value="CDI_dom_sf"/>
</dbReference>
<feature type="domain" description="Cyclin-dependent kinase inhibitor" evidence="7">
    <location>
        <begin position="42"/>
        <end position="89"/>
    </location>
</feature>
<dbReference type="PANTHER" id="PTHR10265">
    <property type="entry name" value="CYCLIN-DEPENDENT KINASE INHIBITOR 1"/>
    <property type="match status" value="1"/>
</dbReference>
<dbReference type="Proteomes" id="UP000075881">
    <property type="component" value="Unassembled WGS sequence"/>
</dbReference>
<keyword evidence="4" id="KW-0539">Nucleus</keyword>
<dbReference type="VEuPathDB" id="VectorBase:ACHR004459"/>
<keyword evidence="9" id="KW-1185">Reference proteome</keyword>
<evidence type="ECO:0000259" key="7">
    <source>
        <dbReference type="Pfam" id="PF02234"/>
    </source>
</evidence>
<evidence type="ECO:0000256" key="5">
    <source>
        <dbReference type="ARBA" id="ARBA00023306"/>
    </source>
</evidence>
<evidence type="ECO:0000256" key="4">
    <source>
        <dbReference type="ARBA" id="ARBA00023242"/>
    </source>
</evidence>
<name>A0A182K125_9DIPT</name>
<dbReference type="GO" id="GO:0004861">
    <property type="term" value="F:cyclin-dependent protein serine/threonine kinase inhibitor activity"/>
    <property type="evidence" value="ECO:0007669"/>
    <property type="project" value="InterPro"/>
</dbReference>
<organism evidence="8 9">
    <name type="scientific">Anopheles christyi</name>
    <dbReference type="NCBI Taxonomy" id="43041"/>
    <lineage>
        <taxon>Eukaryota</taxon>
        <taxon>Metazoa</taxon>
        <taxon>Ecdysozoa</taxon>
        <taxon>Arthropoda</taxon>
        <taxon>Hexapoda</taxon>
        <taxon>Insecta</taxon>
        <taxon>Pterygota</taxon>
        <taxon>Neoptera</taxon>
        <taxon>Endopterygota</taxon>
        <taxon>Diptera</taxon>
        <taxon>Nematocera</taxon>
        <taxon>Culicoidea</taxon>
        <taxon>Culicidae</taxon>
        <taxon>Anophelinae</taxon>
        <taxon>Anopheles</taxon>
    </lineage>
</organism>
<evidence type="ECO:0000256" key="1">
    <source>
        <dbReference type="ARBA" id="ARBA00004123"/>
    </source>
</evidence>
<feature type="compositionally biased region" description="Low complexity" evidence="6">
    <location>
        <begin position="118"/>
        <end position="130"/>
    </location>
</feature>
<dbReference type="GO" id="GO:0005634">
    <property type="term" value="C:nucleus"/>
    <property type="evidence" value="ECO:0007669"/>
    <property type="project" value="UniProtKB-SubCell"/>
</dbReference>
<comment type="subcellular location">
    <subcellularLocation>
        <location evidence="1">Nucleus</location>
    </subcellularLocation>
</comment>
<evidence type="ECO:0000313" key="8">
    <source>
        <dbReference type="EnsemblMetazoa" id="ACHR004459-PA"/>
    </source>
</evidence>
<proteinExistence type="inferred from homology"/>
<comment type="similarity">
    <text evidence="2">Belongs to the CDI family.</text>
</comment>
<keyword evidence="5" id="KW-0131">Cell cycle</keyword>
<feature type="region of interest" description="Disordered" evidence="6">
    <location>
        <begin position="110"/>
        <end position="209"/>
    </location>
</feature>
<dbReference type="EnsemblMetazoa" id="ACHR004459-RA">
    <property type="protein sequence ID" value="ACHR004459-PA"/>
    <property type="gene ID" value="ACHR004459"/>
</dbReference>
<reference evidence="9" key="1">
    <citation type="submission" date="2013-03" db="EMBL/GenBank/DDBJ databases">
        <title>The Genome Sequence of Anopheles christyi ACHKN1017.</title>
        <authorList>
            <consortium name="The Broad Institute Genomics Platform"/>
            <person name="Neafsey D.E."/>
            <person name="Besansky N."/>
            <person name="Walker B."/>
            <person name="Young S.K."/>
            <person name="Zeng Q."/>
            <person name="Gargeya S."/>
            <person name="Fitzgerald M."/>
            <person name="Haas B."/>
            <person name="Abouelleil A."/>
            <person name="Allen A.W."/>
            <person name="Alvarado L."/>
            <person name="Arachchi H.M."/>
            <person name="Berlin A.M."/>
            <person name="Chapman S.B."/>
            <person name="Gainer-Dewar J."/>
            <person name="Goldberg J."/>
            <person name="Griggs A."/>
            <person name="Gujja S."/>
            <person name="Hansen M."/>
            <person name="Howarth C."/>
            <person name="Imamovic A."/>
            <person name="Ireland A."/>
            <person name="Larimer J."/>
            <person name="McCowan C."/>
            <person name="Murphy C."/>
            <person name="Pearson M."/>
            <person name="Poon T.W."/>
            <person name="Priest M."/>
            <person name="Roberts A."/>
            <person name="Saif S."/>
            <person name="Shea T."/>
            <person name="Sisk P."/>
            <person name="Sykes S."/>
            <person name="Wortman J."/>
            <person name="Nusbaum C."/>
            <person name="Birren B."/>
        </authorList>
    </citation>
    <scope>NUCLEOTIDE SEQUENCE [LARGE SCALE GENOMIC DNA]</scope>
    <source>
        <strain evidence="9">ACHKN1017</strain>
    </source>
</reference>
<dbReference type="GO" id="GO:0051726">
    <property type="term" value="P:regulation of cell cycle"/>
    <property type="evidence" value="ECO:0007669"/>
    <property type="project" value="InterPro"/>
</dbReference>
<dbReference type="InterPro" id="IPR003175">
    <property type="entry name" value="CDI_dom"/>
</dbReference>
<feature type="compositionally biased region" description="Basic and acidic residues" evidence="6">
    <location>
        <begin position="135"/>
        <end position="153"/>
    </location>
</feature>
<protein>
    <recommendedName>
        <fullName evidence="7">Cyclin-dependent kinase inhibitor domain-containing protein</fullName>
    </recommendedName>
</protein>
<dbReference type="Gene3D" id="4.10.365.10">
    <property type="entry name" value="p27"/>
    <property type="match status" value="1"/>
</dbReference>